<evidence type="ECO:0000256" key="3">
    <source>
        <dbReference type="ARBA" id="ARBA00022801"/>
    </source>
</evidence>
<dbReference type="InterPro" id="IPR001478">
    <property type="entry name" value="PDZ"/>
</dbReference>
<dbReference type="SUPFAM" id="SSF50156">
    <property type="entry name" value="PDZ domain-like"/>
    <property type="match status" value="1"/>
</dbReference>
<keyword evidence="2 5" id="KW-0645">Protease</keyword>
<dbReference type="SMART" id="SM00245">
    <property type="entry name" value="TSPc"/>
    <property type="match status" value="1"/>
</dbReference>
<dbReference type="EMBL" id="JACJVR010000050">
    <property type="protein sequence ID" value="MBB6692239.1"/>
    <property type="molecule type" value="Genomic_DNA"/>
</dbReference>
<dbReference type="Gene3D" id="3.90.226.10">
    <property type="entry name" value="2-enoyl-CoA Hydratase, Chain A, domain 1"/>
    <property type="match status" value="1"/>
</dbReference>
<feature type="domain" description="PDZ" evidence="6">
    <location>
        <begin position="112"/>
        <end position="180"/>
    </location>
</feature>
<protein>
    <submittedName>
        <fullName evidence="7">S41 family peptidase</fullName>
    </submittedName>
</protein>
<dbReference type="PANTHER" id="PTHR32060:SF30">
    <property type="entry name" value="CARBOXY-TERMINAL PROCESSING PROTEASE CTPA"/>
    <property type="match status" value="1"/>
</dbReference>
<comment type="similarity">
    <text evidence="1 5">Belongs to the peptidase S41A family.</text>
</comment>
<dbReference type="CDD" id="cd06782">
    <property type="entry name" value="cpPDZ_CPP-like"/>
    <property type="match status" value="1"/>
</dbReference>
<dbReference type="InterPro" id="IPR041489">
    <property type="entry name" value="PDZ_6"/>
</dbReference>
<dbReference type="SUPFAM" id="SSF47090">
    <property type="entry name" value="PGBD-like"/>
    <property type="match status" value="1"/>
</dbReference>
<evidence type="ECO:0000313" key="7">
    <source>
        <dbReference type="EMBL" id="MBB6692239.1"/>
    </source>
</evidence>
<evidence type="ECO:0000313" key="8">
    <source>
        <dbReference type="Proteomes" id="UP000553776"/>
    </source>
</evidence>
<evidence type="ECO:0000259" key="6">
    <source>
        <dbReference type="PROSITE" id="PS50106"/>
    </source>
</evidence>
<dbReference type="InterPro" id="IPR036034">
    <property type="entry name" value="PDZ_sf"/>
</dbReference>
<dbReference type="InterPro" id="IPR055210">
    <property type="entry name" value="CtpA/B_N"/>
</dbReference>
<dbReference type="GO" id="GO:0008236">
    <property type="term" value="F:serine-type peptidase activity"/>
    <property type="evidence" value="ECO:0007669"/>
    <property type="project" value="UniProtKB-KW"/>
</dbReference>
<dbReference type="Proteomes" id="UP000553776">
    <property type="component" value="Unassembled WGS sequence"/>
</dbReference>
<evidence type="ECO:0000256" key="5">
    <source>
        <dbReference type="RuleBase" id="RU004404"/>
    </source>
</evidence>
<keyword evidence="8" id="KW-1185">Reference proteome</keyword>
<dbReference type="PROSITE" id="PS51257">
    <property type="entry name" value="PROKAR_LIPOPROTEIN"/>
    <property type="match status" value="1"/>
</dbReference>
<dbReference type="SUPFAM" id="SSF52096">
    <property type="entry name" value="ClpP/crotonase"/>
    <property type="match status" value="1"/>
</dbReference>
<dbReference type="GO" id="GO:0030288">
    <property type="term" value="C:outer membrane-bounded periplasmic space"/>
    <property type="evidence" value="ECO:0007669"/>
    <property type="project" value="TreeGrafter"/>
</dbReference>
<accession>A0A841TXA5</accession>
<evidence type="ECO:0000256" key="1">
    <source>
        <dbReference type="ARBA" id="ARBA00009179"/>
    </source>
</evidence>
<evidence type="ECO:0000256" key="4">
    <source>
        <dbReference type="ARBA" id="ARBA00022825"/>
    </source>
</evidence>
<proteinExistence type="inferred from homology"/>
<dbReference type="PANTHER" id="PTHR32060">
    <property type="entry name" value="TAIL-SPECIFIC PROTEASE"/>
    <property type="match status" value="1"/>
</dbReference>
<gene>
    <name evidence="7" type="ORF">H7B90_12580</name>
</gene>
<dbReference type="InterPro" id="IPR036365">
    <property type="entry name" value="PGBD-like_sf"/>
</dbReference>
<dbReference type="InterPro" id="IPR029045">
    <property type="entry name" value="ClpP/crotonase-like_dom_sf"/>
</dbReference>
<dbReference type="Gene3D" id="3.30.750.44">
    <property type="match status" value="1"/>
</dbReference>
<comment type="caution">
    <text evidence="7">The sequence shown here is derived from an EMBL/GenBank/DDBJ whole genome shotgun (WGS) entry which is preliminary data.</text>
</comment>
<dbReference type="SMART" id="SM00228">
    <property type="entry name" value="PDZ"/>
    <property type="match status" value="1"/>
</dbReference>
<organism evidence="7 8">
    <name type="scientific">Cohnella xylanilytica</name>
    <dbReference type="NCBI Taxonomy" id="557555"/>
    <lineage>
        <taxon>Bacteria</taxon>
        <taxon>Bacillati</taxon>
        <taxon>Bacillota</taxon>
        <taxon>Bacilli</taxon>
        <taxon>Bacillales</taxon>
        <taxon>Paenibacillaceae</taxon>
        <taxon>Cohnella</taxon>
    </lineage>
</organism>
<dbReference type="CDD" id="cd07560">
    <property type="entry name" value="Peptidase_S41_CPP"/>
    <property type="match status" value="1"/>
</dbReference>
<dbReference type="InterPro" id="IPR036366">
    <property type="entry name" value="PGBDSf"/>
</dbReference>
<dbReference type="Pfam" id="PF03572">
    <property type="entry name" value="Peptidase_S41"/>
    <property type="match status" value="1"/>
</dbReference>
<dbReference type="Pfam" id="PF17820">
    <property type="entry name" value="PDZ_6"/>
    <property type="match status" value="1"/>
</dbReference>
<evidence type="ECO:0000256" key="2">
    <source>
        <dbReference type="ARBA" id="ARBA00022670"/>
    </source>
</evidence>
<dbReference type="GO" id="GO:0004175">
    <property type="term" value="F:endopeptidase activity"/>
    <property type="evidence" value="ECO:0007669"/>
    <property type="project" value="TreeGrafter"/>
</dbReference>
<keyword evidence="4 5" id="KW-0720">Serine protease</keyword>
<dbReference type="InterPro" id="IPR004447">
    <property type="entry name" value="Peptidase_S41A"/>
</dbReference>
<dbReference type="Gene3D" id="1.10.101.10">
    <property type="entry name" value="PGBD-like superfamily/PGBD"/>
    <property type="match status" value="1"/>
</dbReference>
<dbReference type="RefSeq" id="WP_185136227.1">
    <property type="nucleotide sequence ID" value="NZ_JACJVR010000050.1"/>
</dbReference>
<dbReference type="Gene3D" id="2.30.42.10">
    <property type="match status" value="1"/>
</dbReference>
<dbReference type="GO" id="GO:0006508">
    <property type="term" value="P:proteolysis"/>
    <property type="evidence" value="ECO:0007669"/>
    <property type="project" value="UniProtKB-KW"/>
</dbReference>
<dbReference type="Pfam" id="PF01471">
    <property type="entry name" value="PG_binding_1"/>
    <property type="match status" value="1"/>
</dbReference>
<dbReference type="AlphaFoldDB" id="A0A841TXA5"/>
<name>A0A841TXA5_9BACL</name>
<reference evidence="7 8" key="1">
    <citation type="submission" date="2020-08" db="EMBL/GenBank/DDBJ databases">
        <title>Cohnella phylogeny.</title>
        <authorList>
            <person name="Dunlap C."/>
        </authorList>
    </citation>
    <scope>NUCLEOTIDE SEQUENCE [LARGE SCALE GENOMIC DNA]</scope>
    <source>
        <strain evidence="7 8">DSM 25239</strain>
    </source>
</reference>
<keyword evidence="3 5" id="KW-0378">Hydrolase</keyword>
<dbReference type="PROSITE" id="PS50106">
    <property type="entry name" value="PDZ"/>
    <property type="match status" value="1"/>
</dbReference>
<dbReference type="NCBIfam" id="TIGR00225">
    <property type="entry name" value="prc"/>
    <property type="match status" value="1"/>
</dbReference>
<dbReference type="InterPro" id="IPR005151">
    <property type="entry name" value="Tail-specific_protease"/>
</dbReference>
<dbReference type="GO" id="GO:0007165">
    <property type="term" value="P:signal transduction"/>
    <property type="evidence" value="ECO:0007669"/>
    <property type="project" value="TreeGrafter"/>
</dbReference>
<dbReference type="InterPro" id="IPR002477">
    <property type="entry name" value="Peptidoglycan-bd-like"/>
</dbReference>
<sequence length="497" mass="52549">MLFRGRTVLAIVAATALLACVVTIGALELAGKPNGLFSSSKPSGASGENPPDEGTENGLTAAELNKLNKALGLIRDKFLNPVDRDKLVDGAIEGMVESLQDPYSSYFSEKEAEKFSESLQGAFTGIGAKLDLEDGRVVVERVMKGTPAERAGLKAGDALLAVNGQSLSGLSLGDAIAKIRGPKGTKAKLKVEREGAAGPLELELVRDRIAAETVSGDVGSDGVGRLRIAQFTFDTPQLVARQLSELEKAGMKALVIDVRDNPGGVVSSVEAVAELFVPSGRTIVIEEDAKGRRTTKKAGGDPGRGKEYPIVVLVNGGSASSSEILAGALKQSAGAVLIGSRTYGKGTVQVSYEDELGDGSLMKLTVMKWMLPDGTWIQGEGLKPDVVVDPPAFYSASLLSGDHVLMPDETGEDVRNLQLMLEGVGLPADRRDGYYSAGTEEAVRKFQRREKLTETGAVDAATANRLEQAVWQALEDPELDTQWQAAREKARSLAAAW</sequence>
<dbReference type="FunFam" id="2.30.42.10:FF:000063">
    <property type="entry name" value="Peptidase, S41 family"/>
    <property type="match status" value="1"/>
</dbReference>
<dbReference type="Pfam" id="PF22694">
    <property type="entry name" value="CtpB_N-like"/>
    <property type="match status" value="1"/>
</dbReference>